<dbReference type="GO" id="GO:0008168">
    <property type="term" value="F:methyltransferase activity"/>
    <property type="evidence" value="ECO:0007669"/>
    <property type="project" value="UniProtKB-KW"/>
</dbReference>
<comment type="caution">
    <text evidence="1">The sequence shown here is derived from an EMBL/GenBank/DDBJ whole genome shotgun (WGS) entry which is preliminary data.</text>
</comment>
<reference evidence="1" key="1">
    <citation type="submission" date="2020-09" db="EMBL/GenBank/DDBJ databases">
        <title>Genome-Enabled Discovery of Anthraquinone Biosynthesis in Senna tora.</title>
        <authorList>
            <person name="Kang S.-H."/>
            <person name="Pandey R.P."/>
            <person name="Lee C.-M."/>
            <person name="Sim J.-S."/>
            <person name="Jeong J.-T."/>
            <person name="Choi B.-S."/>
            <person name="Jung M."/>
            <person name="Ginzburg D."/>
            <person name="Zhao K."/>
            <person name="Won S.Y."/>
            <person name="Oh T.-J."/>
            <person name="Yu Y."/>
            <person name="Kim N.-H."/>
            <person name="Lee O.R."/>
            <person name="Lee T.-H."/>
            <person name="Bashyal P."/>
            <person name="Kim T.-S."/>
            <person name="Lee W.-H."/>
            <person name="Kawkins C."/>
            <person name="Kim C.-K."/>
            <person name="Kim J.S."/>
            <person name="Ahn B.O."/>
            <person name="Rhee S.Y."/>
            <person name="Sohng J.K."/>
        </authorList>
    </citation>
    <scope>NUCLEOTIDE SEQUENCE</scope>
    <source>
        <tissue evidence="1">Leaf</tissue>
    </source>
</reference>
<keyword evidence="2" id="KW-1185">Reference proteome</keyword>
<dbReference type="EMBL" id="JAAIUW010000011">
    <property type="protein sequence ID" value="KAF7809704.1"/>
    <property type="molecule type" value="Genomic_DNA"/>
</dbReference>
<dbReference type="SUPFAM" id="SSF53335">
    <property type="entry name" value="S-adenosyl-L-methionine-dependent methyltransferases"/>
    <property type="match status" value="1"/>
</dbReference>
<dbReference type="AlphaFoldDB" id="A0A834WA86"/>
<organism evidence="1 2">
    <name type="scientific">Senna tora</name>
    <dbReference type="NCBI Taxonomy" id="362788"/>
    <lineage>
        <taxon>Eukaryota</taxon>
        <taxon>Viridiplantae</taxon>
        <taxon>Streptophyta</taxon>
        <taxon>Embryophyta</taxon>
        <taxon>Tracheophyta</taxon>
        <taxon>Spermatophyta</taxon>
        <taxon>Magnoliopsida</taxon>
        <taxon>eudicotyledons</taxon>
        <taxon>Gunneridae</taxon>
        <taxon>Pentapetalae</taxon>
        <taxon>rosids</taxon>
        <taxon>fabids</taxon>
        <taxon>Fabales</taxon>
        <taxon>Fabaceae</taxon>
        <taxon>Caesalpinioideae</taxon>
        <taxon>Cassia clade</taxon>
        <taxon>Senna</taxon>
    </lineage>
</organism>
<proteinExistence type="predicted"/>
<dbReference type="InterPro" id="IPR005299">
    <property type="entry name" value="MeTrfase_7"/>
</dbReference>
<accession>A0A834WA86</accession>
<dbReference type="Proteomes" id="UP000634136">
    <property type="component" value="Unassembled WGS sequence"/>
</dbReference>
<dbReference type="InterPro" id="IPR029063">
    <property type="entry name" value="SAM-dependent_MTases_sf"/>
</dbReference>
<dbReference type="Gene3D" id="3.40.50.150">
    <property type="entry name" value="Vaccinia Virus protein VP39"/>
    <property type="match status" value="1"/>
</dbReference>
<evidence type="ECO:0000313" key="1">
    <source>
        <dbReference type="EMBL" id="KAF7809704.1"/>
    </source>
</evidence>
<dbReference type="Pfam" id="PF03492">
    <property type="entry name" value="Methyltransf_7"/>
    <property type="match status" value="1"/>
</dbReference>
<keyword evidence="1" id="KW-0808">Transferase</keyword>
<name>A0A834WA86_9FABA</name>
<dbReference type="OrthoDB" id="1523883at2759"/>
<sequence>MGPRGGHKQSIPRLIKHVERLCLELKIESPQYTIFLNDLPGNDFNNIFKSLGSFKHKLNHEIVGGIGPCFFNGVPGSFYGRLFPPKSLHFVHSSYSLHYLSQVPEGVENNKGNIYMGTTSPANVLKAYYHQFQRDFSMFLKCRAQEVVEGGSMVLTIQGRRTENPSSKDAALAHFVFGLRLANLRNSCDGRVSSLTLSDSLLGLDHLPFLATFLQSPQCKKLPSLLPLQSSQRKPENSILLLHWFVVQMSPHFLPCALASSTLGRNGPFSRSCNIDFPVDTSPSRYGSLHLGFAELPLASSSIFVGCLANHLVPWTNSFSKCWSLASFVRAYKPVRVSHASLGVFASLMCCSMSSSTVTDSTYIALPALTFHFLRSSPSVGVPDCIPTESPRTAIPDLMHEHVPAYSNTEWRSHEPGSDTTL</sequence>
<gene>
    <name evidence="1" type="ORF">G2W53_036447</name>
</gene>
<evidence type="ECO:0000313" key="2">
    <source>
        <dbReference type="Proteomes" id="UP000634136"/>
    </source>
</evidence>
<dbReference type="GO" id="GO:0032259">
    <property type="term" value="P:methylation"/>
    <property type="evidence" value="ECO:0007669"/>
    <property type="project" value="UniProtKB-KW"/>
</dbReference>
<dbReference type="PANTHER" id="PTHR31009">
    <property type="entry name" value="S-ADENOSYL-L-METHIONINE:CARBOXYL METHYLTRANSFERASE FAMILY PROTEIN"/>
    <property type="match status" value="1"/>
</dbReference>
<protein>
    <submittedName>
        <fullName evidence="1">Salicylate carboxymethyltransferase-like</fullName>
    </submittedName>
</protein>
<keyword evidence="1" id="KW-0489">Methyltransferase</keyword>